<protein>
    <recommendedName>
        <fullName evidence="6">Dehydrin</fullName>
    </recommendedName>
</protein>
<evidence type="ECO:0008006" key="6">
    <source>
        <dbReference type="Google" id="ProtNLM"/>
    </source>
</evidence>
<dbReference type="PANTHER" id="PTHR33346:SF57">
    <property type="entry name" value="DEHYDRIN RAB16B"/>
    <property type="match status" value="1"/>
</dbReference>
<proteinExistence type="inferred from homology"/>
<dbReference type="InterPro" id="IPR000167">
    <property type="entry name" value="Dehydrin"/>
</dbReference>
<feature type="compositionally biased region" description="Low complexity" evidence="3">
    <location>
        <begin position="111"/>
        <end position="125"/>
    </location>
</feature>
<dbReference type="GO" id="GO:0009737">
    <property type="term" value="P:response to abscisic acid"/>
    <property type="evidence" value="ECO:0007669"/>
    <property type="project" value="TreeGrafter"/>
</dbReference>
<evidence type="ECO:0000313" key="5">
    <source>
        <dbReference type="Proteomes" id="UP001341281"/>
    </source>
</evidence>
<evidence type="ECO:0000256" key="1">
    <source>
        <dbReference type="ARBA" id="ARBA00008403"/>
    </source>
</evidence>
<feature type="compositionally biased region" description="Gly residues" evidence="3">
    <location>
        <begin position="35"/>
        <end position="44"/>
    </location>
</feature>
<evidence type="ECO:0000256" key="2">
    <source>
        <dbReference type="ARBA" id="ARBA00023016"/>
    </source>
</evidence>
<organism evidence="4 5">
    <name type="scientific">Paspalum notatum var. saurae</name>
    <dbReference type="NCBI Taxonomy" id="547442"/>
    <lineage>
        <taxon>Eukaryota</taxon>
        <taxon>Viridiplantae</taxon>
        <taxon>Streptophyta</taxon>
        <taxon>Embryophyta</taxon>
        <taxon>Tracheophyta</taxon>
        <taxon>Spermatophyta</taxon>
        <taxon>Magnoliopsida</taxon>
        <taxon>Liliopsida</taxon>
        <taxon>Poales</taxon>
        <taxon>Poaceae</taxon>
        <taxon>PACMAD clade</taxon>
        <taxon>Panicoideae</taxon>
        <taxon>Andropogonodae</taxon>
        <taxon>Paspaleae</taxon>
        <taxon>Paspalinae</taxon>
        <taxon>Paspalum</taxon>
    </lineage>
</organism>
<keyword evidence="2" id="KW-0346">Stress response</keyword>
<reference evidence="4 5" key="1">
    <citation type="submission" date="2024-02" db="EMBL/GenBank/DDBJ databases">
        <title>High-quality chromosome-scale genome assembly of Pensacola bahiagrass (Paspalum notatum Flugge var. saurae).</title>
        <authorList>
            <person name="Vega J.M."/>
            <person name="Podio M."/>
            <person name="Orjuela J."/>
            <person name="Siena L.A."/>
            <person name="Pessino S.C."/>
            <person name="Combes M.C."/>
            <person name="Mariac C."/>
            <person name="Albertini E."/>
            <person name="Pupilli F."/>
            <person name="Ortiz J.P.A."/>
            <person name="Leblanc O."/>
        </authorList>
    </citation>
    <scope>NUCLEOTIDE SEQUENCE [LARGE SCALE GENOMIC DNA]</scope>
    <source>
        <strain evidence="4">R1</strain>
        <tissue evidence="4">Leaf</tissue>
    </source>
</reference>
<dbReference type="EMBL" id="CP144754">
    <property type="protein sequence ID" value="WVZ98323.1"/>
    <property type="molecule type" value="Genomic_DNA"/>
</dbReference>
<dbReference type="GO" id="GO:0005829">
    <property type="term" value="C:cytosol"/>
    <property type="evidence" value="ECO:0007669"/>
    <property type="project" value="TreeGrafter"/>
</dbReference>
<dbReference type="AlphaFoldDB" id="A0AAQ3XGT8"/>
<feature type="region of interest" description="Disordered" evidence="3">
    <location>
        <begin position="1"/>
        <end position="126"/>
    </location>
</feature>
<dbReference type="GO" id="GO:0009414">
    <property type="term" value="P:response to water deprivation"/>
    <property type="evidence" value="ECO:0007669"/>
    <property type="project" value="TreeGrafter"/>
</dbReference>
<sequence>MEHQRQHGHDTTGAEGYDNPVAAHHQHGGDTTGMPGHGEAGAGGQFQPVAGEEHRSRGILHRSGSSSSSSSSEDDGMGGRRKKGLKEKIKEKLPAATRTTSRTRRQGPVPTASRGTRASAAAQQGLMEPMAPAMVIRRVSWTRSRRSSQAITELLPDML</sequence>
<evidence type="ECO:0000256" key="3">
    <source>
        <dbReference type="SAM" id="MobiDB-lite"/>
    </source>
</evidence>
<dbReference type="Proteomes" id="UP001341281">
    <property type="component" value="Chromosome 10"/>
</dbReference>
<dbReference type="PROSITE" id="PS00315">
    <property type="entry name" value="DEHYDRIN_1"/>
    <property type="match status" value="1"/>
</dbReference>
<dbReference type="Pfam" id="PF00257">
    <property type="entry name" value="Dehydrin"/>
    <property type="match status" value="1"/>
</dbReference>
<gene>
    <name evidence="4" type="ORF">U9M48_043782</name>
</gene>
<dbReference type="PANTHER" id="PTHR33346">
    <property type="entry name" value="DEHYDRIN XERO 2-RELATED"/>
    <property type="match status" value="1"/>
</dbReference>
<feature type="compositionally biased region" description="Basic and acidic residues" evidence="3">
    <location>
        <begin position="1"/>
        <end position="12"/>
    </location>
</feature>
<accession>A0AAQ3XGT8</accession>
<comment type="similarity">
    <text evidence="1">Belongs to the plant dehydrin family.</text>
</comment>
<evidence type="ECO:0000313" key="4">
    <source>
        <dbReference type="EMBL" id="WVZ98323.1"/>
    </source>
</evidence>
<name>A0AAQ3XGT8_PASNO</name>
<feature type="compositionally biased region" description="Low complexity" evidence="3">
    <location>
        <begin position="61"/>
        <end position="71"/>
    </location>
</feature>
<dbReference type="InterPro" id="IPR030513">
    <property type="entry name" value="Dehydrin_CS"/>
</dbReference>
<dbReference type="GO" id="GO:0009631">
    <property type="term" value="P:cold acclimation"/>
    <property type="evidence" value="ECO:0007669"/>
    <property type="project" value="TreeGrafter"/>
</dbReference>
<keyword evidence="5" id="KW-1185">Reference proteome</keyword>